<evidence type="ECO:0000313" key="2">
    <source>
        <dbReference type="EMBL" id="KAF6822490.1"/>
    </source>
</evidence>
<evidence type="ECO:0000313" key="3">
    <source>
        <dbReference type="Proteomes" id="UP000654918"/>
    </source>
</evidence>
<dbReference type="EMBL" id="WIGO01000235">
    <property type="protein sequence ID" value="KAF6822490.1"/>
    <property type="molecule type" value="Genomic_DNA"/>
</dbReference>
<dbReference type="Proteomes" id="UP000654918">
    <property type="component" value="Unassembled WGS sequence"/>
</dbReference>
<sequence length="216" mass="23934">MAYGSMSWPAPEQHTQGPNIEWSLTLSLAAVCCAIFSPVAGPCPLGLVGPASGCRPGLSLTCFRVPISPTIYDFVANSRAVSSLMDTRRERPSVRFKRLGLRIRGATPPEGPPRPLEWKRMGGAEQRERKGEQEKARTTPGDTRTHALRQVDRLTRHSRLDDGPAVRDEKEMARCKMVVSDDAFQSWVPKWVVSSVTPSILMFHRSDALAITHMAR</sequence>
<reference evidence="2" key="1">
    <citation type="journal article" date="2020" name="Phytopathology">
        <title>Genome Sequence Resources of Colletotrichum truncatum, C. plurivorum, C. musicola, and C. sojae: Four Species Pathogenic to Soybean (Glycine max).</title>
        <authorList>
            <person name="Rogerio F."/>
            <person name="Boufleur T.R."/>
            <person name="Ciampi-Guillardi M."/>
            <person name="Sukno S.A."/>
            <person name="Thon M.R."/>
            <person name="Massola Junior N.S."/>
            <person name="Baroncelli R."/>
        </authorList>
    </citation>
    <scope>NUCLEOTIDE SEQUENCE</scope>
    <source>
        <strain evidence="2">LFN00145</strain>
    </source>
</reference>
<dbReference type="AlphaFoldDB" id="A0A8H6K0I1"/>
<name>A0A8H6K0I1_9PEZI</name>
<protein>
    <submittedName>
        <fullName evidence="2">Uncharacterized protein</fullName>
    </submittedName>
</protein>
<evidence type="ECO:0000256" key="1">
    <source>
        <dbReference type="SAM" id="MobiDB-lite"/>
    </source>
</evidence>
<keyword evidence="3" id="KW-1185">Reference proteome</keyword>
<comment type="caution">
    <text evidence="2">The sequence shown here is derived from an EMBL/GenBank/DDBJ whole genome shotgun (WGS) entry which is preliminary data.</text>
</comment>
<feature type="region of interest" description="Disordered" evidence="1">
    <location>
        <begin position="103"/>
        <end position="142"/>
    </location>
</feature>
<proteinExistence type="predicted"/>
<gene>
    <name evidence="2" type="ORF">CPLU01_11988</name>
</gene>
<feature type="compositionally biased region" description="Basic and acidic residues" evidence="1">
    <location>
        <begin position="116"/>
        <end position="142"/>
    </location>
</feature>
<organism evidence="2 3">
    <name type="scientific">Colletotrichum plurivorum</name>
    <dbReference type="NCBI Taxonomy" id="2175906"/>
    <lineage>
        <taxon>Eukaryota</taxon>
        <taxon>Fungi</taxon>
        <taxon>Dikarya</taxon>
        <taxon>Ascomycota</taxon>
        <taxon>Pezizomycotina</taxon>
        <taxon>Sordariomycetes</taxon>
        <taxon>Hypocreomycetidae</taxon>
        <taxon>Glomerellales</taxon>
        <taxon>Glomerellaceae</taxon>
        <taxon>Colletotrichum</taxon>
        <taxon>Colletotrichum orchidearum species complex</taxon>
    </lineage>
</organism>
<accession>A0A8H6K0I1</accession>